<evidence type="ECO:0000256" key="1">
    <source>
        <dbReference type="SAM" id="Coils"/>
    </source>
</evidence>
<comment type="caution">
    <text evidence="6">The sequence shown here is derived from an EMBL/GenBank/DDBJ whole genome shotgun (WGS) entry which is preliminary data.</text>
</comment>
<dbReference type="PRINTS" id="PR01490">
    <property type="entry name" value="RTXTOXIND"/>
</dbReference>
<feature type="domain" description="CusB-like beta-barrel" evidence="5">
    <location>
        <begin position="276"/>
        <end position="319"/>
    </location>
</feature>
<dbReference type="Pfam" id="PF25917">
    <property type="entry name" value="BSH_RND"/>
    <property type="match status" value="1"/>
</dbReference>
<dbReference type="InterPro" id="IPR058625">
    <property type="entry name" value="MdtA-like_BSH"/>
</dbReference>
<keyword evidence="3" id="KW-0812">Transmembrane</keyword>
<feature type="coiled-coil region" evidence="1">
    <location>
        <begin position="116"/>
        <end position="202"/>
    </location>
</feature>
<protein>
    <submittedName>
        <fullName evidence="6">Multidrug resistance efflux pump</fullName>
    </submittedName>
</protein>
<evidence type="ECO:0000259" key="4">
    <source>
        <dbReference type="Pfam" id="PF25917"/>
    </source>
</evidence>
<evidence type="ECO:0000313" key="7">
    <source>
        <dbReference type="Proteomes" id="UP000546701"/>
    </source>
</evidence>
<keyword evidence="7" id="KW-1185">Reference proteome</keyword>
<dbReference type="InterPro" id="IPR058792">
    <property type="entry name" value="Beta-barrel_RND_2"/>
</dbReference>
<keyword evidence="3" id="KW-1133">Transmembrane helix</keyword>
<dbReference type="Gene3D" id="2.40.50.100">
    <property type="match status" value="1"/>
</dbReference>
<evidence type="ECO:0000313" key="6">
    <source>
        <dbReference type="EMBL" id="MBB5729135.1"/>
    </source>
</evidence>
<keyword evidence="1" id="KW-0175">Coiled coil</keyword>
<dbReference type="SUPFAM" id="SSF111369">
    <property type="entry name" value="HlyD-like secretion proteins"/>
    <property type="match status" value="3"/>
</dbReference>
<dbReference type="PANTHER" id="PTHR30386:SF24">
    <property type="entry name" value="MULTIDRUG RESISTANCE EFFLUX PUMP"/>
    <property type="match status" value="1"/>
</dbReference>
<dbReference type="InterPro" id="IPR050739">
    <property type="entry name" value="MFP"/>
</dbReference>
<evidence type="ECO:0000259" key="5">
    <source>
        <dbReference type="Pfam" id="PF25954"/>
    </source>
</evidence>
<reference evidence="6 7" key="1">
    <citation type="submission" date="2020-08" db="EMBL/GenBank/DDBJ databases">
        <title>Genomic Encyclopedia of Type Strains, Phase IV (KMG-IV): sequencing the most valuable type-strain genomes for metagenomic binning, comparative biology and taxonomic classification.</title>
        <authorList>
            <person name="Goeker M."/>
        </authorList>
    </citation>
    <scope>NUCLEOTIDE SEQUENCE [LARGE SCALE GENOMIC DNA]</scope>
    <source>
        <strain evidence="6 7">DSM 103336</strain>
    </source>
</reference>
<dbReference type="Gene3D" id="1.10.287.470">
    <property type="entry name" value="Helix hairpin bin"/>
    <property type="match status" value="2"/>
</dbReference>
<gene>
    <name evidence="6" type="ORF">FHS99_001613</name>
</gene>
<organism evidence="6 7">
    <name type="scientific">Sphingomonas prati</name>
    <dbReference type="NCBI Taxonomy" id="1843237"/>
    <lineage>
        <taxon>Bacteria</taxon>
        <taxon>Pseudomonadati</taxon>
        <taxon>Pseudomonadota</taxon>
        <taxon>Alphaproteobacteria</taxon>
        <taxon>Sphingomonadales</taxon>
        <taxon>Sphingomonadaceae</taxon>
        <taxon>Sphingomonas</taxon>
    </lineage>
</organism>
<proteinExistence type="predicted"/>
<dbReference type="Gene3D" id="2.40.30.170">
    <property type="match status" value="1"/>
</dbReference>
<feature type="domain" description="Multidrug resistance protein MdtA-like barrel-sandwich hybrid" evidence="4">
    <location>
        <begin position="78"/>
        <end position="272"/>
    </location>
</feature>
<keyword evidence="3" id="KW-0472">Membrane</keyword>
<dbReference type="Pfam" id="PF25954">
    <property type="entry name" value="Beta-barrel_RND_2"/>
    <property type="match status" value="1"/>
</dbReference>
<sequence>MADADPETPPVVAPAAAPAPAASPRRWRPPAKSLGSLALIAVLVVAGVLAILYAWRLPPFVFDTQATENAYVRGQVTVVSPQVSGYLVAVPVQDFQHVARGQMLVRIDDRIYRQRVEQAQAQVAGQQATLNNSAQQRRSREAAVASQDAAVAGAQAQLVRAQADMARVEDLASDGSVSLRERDQTRAALLQAEAALQQAEAARAIGQQDVRSVAVGRGGLAAAVEGADAALNLARIDLANTIIRAPQAGTLSEVGGRVGQYVTAGTQLMFLVPEQMWVIANFKEAQTAKMAAGQRASFAVDALGGARLTGRVQNLSPAAGSEFSIIRTDTATGNFVKVPQRIAVRIAIDPGQALARRLRPGMSVEARVDTGR</sequence>
<evidence type="ECO:0000256" key="3">
    <source>
        <dbReference type="SAM" id="Phobius"/>
    </source>
</evidence>
<accession>A0A7W9BS79</accession>
<feature type="region of interest" description="Disordered" evidence="2">
    <location>
        <begin position="1"/>
        <end position="26"/>
    </location>
</feature>
<dbReference type="Proteomes" id="UP000546701">
    <property type="component" value="Unassembled WGS sequence"/>
</dbReference>
<evidence type="ECO:0000256" key="2">
    <source>
        <dbReference type="SAM" id="MobiDB-lite"/>
    </source>
</evidence>
<dbReference type="OrthoDB" id="9811754at2"/>
<dbReference type="RefSeq" id="WP_157174737.1">
    <property type="nucleotide sequence ID" value="NZ_BMJP01000002.1"/>
</dbReference>
<feature type="transmembrane region" description="Helical" evidence="3">
    <location>
        <begin position="34"/>
        <end position="55"/>
    </location>
</feature>
<feature type="compositionally biased region" description="Low complexity" evidence="2">
    <location>
        <begin position="13"/>
        <end position="26"/>
    </location>
</feature>
<dbReference type="EMBL" id="JACIJR010000003">
    <property type="protein sequence ID" value="MBB5729135.1"/>
    <property type="molecule type" value="Genomic_DNA"/>
</dbReference>
<name>A0A7W9BS79_9SPHN</name>
<dbReference type="PANTHER" id="PTHR30386">
    <property type="entry name" value="MEMBRANE FUSION SUBUNIT OF EMRAB-TOLC MULTIDRUG EFFLUX PUMP"/>
    <property type="match status" value="1"/>
</dbReference>
<dbReference type="AlphaFoldDB" id="A0A7W9BS79"/>